<feature type="coiled-coil region" evidence="1">
    <location>
        <begin position="1"/>
        <end position="35"/>
    </location>
</feature>
<organism evidence="3 4">
    <name type="scientific">Trichonephila clavipes</name>
    <name type="common">Golden silk orbweaver</name>
    <name type="synonym">Nephila clavipes</name>
    <dbReference type="NCBI Taxonomy" id="2585209"/>
    <lineage>
        <taxon>Eukaryota</taxon>
        <taxon>Metazoa</taxon>
        <taxon>Ecdysozoa</taxon>
        <taxon>Arthropoda</taxon>
        <taxon>Chelicerata</taxon>
        <taxon>Arachnida</taxon>
        <taxon>Araneae</taxon>
        <taxon>Araneomorphae</taxon>
        <taxon>Entelegynae</taxon>
        <taxon>Araneoidea</taxon>
        <taxon>Nephilidae</taxon>
        <taxon>Trichonephila</taxon>
    </lineage>
</organism>
<comment type="caution">
    <text evidence="3">The sequence shown here is derived from an EMBL/GenBank/DDBJ whole genome shotgun (WGS) entry which is preliminary data.</text>
</comment>
<evidence type="ECO:0000256" key="1">
    <source>
        <dbReference type="SAM" id="Coils"/>
    </source>
</evidence>
<accession>A0A8X6VZT8</accession>
<dbReference type="Gene3D" id="3.10.10.10">
    <property type="entry name" value="HIV Type 1 Reverse Transcriptase, subunit A, domain 1"/>
    <property type="match status" value="1"/>
</dbReference>
<dbReference type="Proteomes" id="UP000887159">
    <property type="component" value="Unassembled WGS sequence"/>
</dbReference>
<protein>
    <submittedName>
        <fullName evidence="3">Integrase catalytic domain-containing protein</fullName>
    </submittedName>
</protein>
<gene>
    <name evidence="3" type="primary">AVEN_170617_1</name>
    <name evidence="3" type="ORF">TNCV_2485421</name>
</gene>
<dbReference type="InterPro" id="IPR008042">
    <property type="entry name" value="Retrotrans_Pao"/>
</dbReference>
<dbReference type="PANTHER" id="PTHR47331">
    <property type="entry name" value="PHD-TYPE DOMAIN-CONTAINING PROTEIN"/>
    <property type="match status" value="1"/>
</dbReference>
<dbReference type="GO" id="GO:0003676">
    <property type="term" value="F:nucleic acid binding"/>
    <property type="evidence" value="ECO:0007669"/>
    <property type="project" value="InterPro"/>
</dbReference>
<evidence type="ECO:0000313" key="4">
    <source>
        <dbReference type="Proteomes" id="UP000887159"/>
    </source>
</evidence>
<dbReference type="Pfam" id="PF00078">
    <property type="entry name" value="RVT_1"/>
    <property type="match status" value="1"/>
</dbReference>
<dbReference type="SUPFAM" id="SSF53098">
    <property type="entry name" value="Ribonuclease H-like"/>
    <property type="match status" value="1"/>
</dbReference>
<dbReference type="AlphaFoldDB" id="A0A8X6VZT8"/>
<dbReference type="InterPro" id="IPR012337">
    <property type="entry name" value="RNaseH-like_sf"/>
</dbReference>
<dbReference type="InterPro" id="IPR001584">
    <property type="entry name" value="Integrase_cat-core"/>
</dbReference>
<dbReference type="GO" id="GO:0071897">
    <property type="term" value="P:DNA biosynthetic process"/>
    <property type="evidence" value="ECO:0007669"/>
    <property type="project" value="UniProtKB-ARBA"/>
</dbReference>
<sequence length="1103" mass="125870">MQIEEDRKKEAENRLREKELELELARLNVNSDNERTGEGCNSLDALVKSVRILTVKVPNRPEERVQMLLGAEVFYELMLPGQFKTEGSNVIFQNTVFGFIVSGSTSSDAKGKEHCGFIQAADNLEHSIKKFWEIENVEIDSVKTSELDICEDHFKSTHSRDDQGRYTVAMPLKEDPSCLGESRQTAIQRLNSLWKRLSRDKEYLSLYEKFLQEYEDLGHMREIKADGSGVSFYLPHHGVYCPEKSTTKMRTVFNASSPSTSGKSLNSIQFNGGLVQEDLFSIMVRFRKHKYAFTTDIEKMFRMINIHPEQTCLQRILWKKGIGEPIKTYELTTVTYGTVSAPYLATRTLKQLAMDEANNFPLAAPVVLSDCYMDDILSGSESIEEVIELQHQLIEMFKTAGMHLHKWCGNLPEITSNLQEYAFLEFEETKALGIIWNPKLDCFLFRIEQQRPTSFTKRMVLSTIARIFDPLGLLGPIITWAKIFMQRLWLLELGWSDELPFKEQKEWRRFIDSLKAVNNISIERCIVIHRAESIELHAFSDASEKAYGSSIYLKSISALGEVKVCLVTSKSRVSPLKQISIPRLELCGAVLAAKLMKKVKEALNLQITAVHFWSDSTIVISWIHRESRELKTFVANRVSKIHQLSSRDQWHHIASEQNPADVLSRGLLPEELRDDSLWWHGPELLQSTYSTTVIAEPTQRDGFDCELRVSERTLETSLLNSKNFDFFNHLMDLSNNYFKIIHIVSYIYRFIENCRSKVKKRGPLTTSEVNDAETWLIKQDQSGINLSDPSGNLKSLNIFQDDKGILRVGGRLEKASIPYSQKHPAILAKNSKLSKIYFITLHKKLFHVGPQGLLNAVRLRFWALGGRNLARKTVHTCVVCFKCKPIPSSQIMGNLPYERVNMAPPFSITGLDLGGPYFVTYKHQRKGVLNKIYVCVCICFVTRAIHLEILSVLTSDAIIATLKRFMSRRGKCSKIFTDNATNFVGANSQLKVFYKTLNFPDQNLAAYFTEEGIEWNFIPPRAPHMGGLWEAGIKSVKYHLKRALGRSRLTYEEFETVIIQVEGILNSRSLTPISNDFDNFEVLTPAHFLIGRSVNSILEPPSN</sequence>
<dbReference type="InterPro" id="IPR043128">
    <property type="entry name" value="Rev_trsase/Diguanyl_cyclase"/>
</dbReference>
<dbReference type="Gene3D" id="3.30.420.10">
    <property type="entry name" value="Ribonuclease H-like superfamily/Ribonuclease H"/>
    <property type="match status" value="1"/>
</dbReference>
<dbReference type="EMBL" id="BMAU01021371">
    <property type="protein sequence ID" value="GFY25422.1"/>
    <property type="molecule type" value="Genomic_DNA"/>
</dbReference>
<dbReference type="Pfam" id="PF05380">
    <property type="entry name" value="Peptidase_A17"/>
    <property type="match status" value="1"/>
</dbReference>
<dbReference type="InterPro" id="IPR043502">
    <property type="entry name" value="DNA/RNA_pol_sf"/>
</dbReference>
<feature type="domain" description="Integrase catalytic" evidence="2">
    <location>
        <begin position="900"/>
        <end position="1093"/>
    </location>
</feature>
<evidence type="ECO:0000313" key="3">
    <source>
        <dbReference type="EMBL" id="GFY25422.1"/>
    </source>
</evidence>
<keyword evidence="1" id="KW-0175">Coiled coil</keyword>
<reference evidence="3" key="1">
    <citation type="submission" date="2020-08" db="EMBL/GenBank/DDBJ databases">
        <title>Multicomponent nature underlies the extraordinary mechanical properties of spider dragline silk.</title>
        <authorList>
            <person name="Kono N."/>
            <person name="Nakamura H."/>
            <person name="Mori M."/>
            <person name="Yoshida Y."/>
            <person name="Ohtoshi R."/>
            <person name="Malay A.D."/>
            <person name="Moran D.A.P."/>
            <person name="Tomita M."/>
            <person name="Numata K."/>
            <person name="Arakawa K."/>
        </authorList>
    </citation>
    <scope>NUCLEOTIDE SEQUENCE</scope>
</reference>
<dbReference type="GO" id="GO:0015074">
    <property type="term" value="P:DNA integration"/>
    <property type="evidence" value="ECO:0007669"/>
    <property type="project" value="InterPro"/>
</dbReference>
<keyword evidence="4" id="KW-1185">Reference proteome</keyword>
<dbReference type="SUPFAM" id="SSF56672">
    <property type="entry name" value="DNA/RNA polymerases"/>
    <property type="match status" value="1"/>
</dbReference>
<evidence type="ECO:0000259" key="2">
    <source>
        <dbReference type="PROSITE" id="PS50994"/>
    </source>
</evidence>
<name>A0A8X6VZT8_TRICX</name>
<dbReference type="PANTHER" id="PTHR47331:SF1">
    <property type="entry name" value="GAG-LIKE PROTEIN"/>
    <property type="match status" value="1"/>
</dbReference>
<dbReference type="GO" id="GO:0042575">
    <property type="term" value="C:DNA polymerase complex"/>
    <property type="evidence" value="ECO:0007669"/>
    <property type="project" value="UniProtKB-ARBA"/>
</dbReference>
<proteinExistence type="predicted"/>
<dbReference type="PROSITE" id="PS50994">
    <property type="entry name" value="INTEGRASE"/>
    <property type="match status" value="1"/>
</dbReference>
<dbReference type="Gene3D" id="3.30.70.270">
    <property type="match status" value="1"/>
</dbReference>
<dbReference type="InterPro" id="IPR036397">
    <property type="entry name" value="RNaseH_sf"/>
</dbReference>
<dbReference type="InterPro" id="IPR000477">
    <property type="entry name" value="RT_dom"/>
</dbReference>